<dbReference type="PANTHER" id="PTHR23155:SF1152">
    <property type="entry name" value="AAA+ ATPASE DOMAIN-CONTAINING PROTEIN"/>
    <property type="match status" value="1"/>
</dbReference>
<feature type="domain" description="Late blight resistance protein R1A-like N-terminal" evidence="15">
    <location>
        <begin position="103"/>
        <end position="400"/>
    </location>
</feature>
<dbReference type="SUPFAM" id="SSF52058">
    <property type="entry name" value="L domain-like"/>
    <property type="match status" value="1"/>
</dbReference>
<evidence type="ECO:0000313" key="18">
    <source>
        <dbReference type="EMBL" id="OIT31537.1"/>
    </source>
</evidence>
<dbReference type="Pfam" id="PF18052">
    <property type="entry name" value="Rx_N"/>
    <property type="match status" value="1"/>
</dbReference>
<dbReference type="GO" id="GO:0009626">
    <property type="term" value="P:plant-type hypersensitive response"/>
    <property type="evidence" value="ECO:0007669"/>
    <property type="project" value="UniProtKB-KW"/>
</dbReference>
<protein>
    <submittedName>
        <fullName evidence="18">Late blight resistance protein r1-a</fullName>
    </submittedName>
</protein>
<dbReference type="SMR" id="A0A314KQV3"/>
<dbReference type="Gene3D" id="1.20.5.4130">
    <property type="match status" value="1"/>
</dbReference>
<dbReference type="Gramene" id="OIT31537">
    <property type="protein sequence ID" value="OIT31537"/>
    <property type="gene ID" value="A4A49_33183"/>
</dbReference>
<dbReference type="InterPro" id="IPR044974">
    <property type="entry name" value="Disease_R_plants"/>
</dbReference>
<evidence type="ECO:0000256" key="3">
    <source>
        <dbReference type="ARBA" id="ARBA00004496"/>
    </source>
</evidence>
<keyword evidence="8" id="KW-0677">Repeat</keyword>
<dbReference type="AlphaFoldDB" id="A0A314KQV3"/>
<evidence type="ECO:0000256" key="8">
    <source>
        <dbReference type="ARBA" id="ARBA00022737"/>
    </source>
</evidence>
<evidence type="ECO:0000313" key="19">
    <source>
        <dbReference type="Proteomes" id="UP000187609"/>
    </source>
</evidence>
<keyword evidence="5" id="KW-0963">Cytoplasm</keyword>
<evidence type="ECO:0000259" key="16">
    <source>
        <dbReference type="Pfam" id="PF18052"/>
    </source>
</evidence>
<dbReference type="EMBL" id="MJEQ01001249">
    <property type="protein sequence ID" value="OIT31537.1"/>
    <property type="molecule type" value="Genomic_DNA"/>
</dbReference>
<keyword evidence="19" id="KW-1185">Reference proteome</keyword>
<dbReference type="InterPro" id="IPR036388">
    <property type="entry name" value="WH-like_DNA-bd_sf"/>
</dbReference>
<evidence type="ECO:0000256" key="10">
    <source>
        <dbReference type="ARBA" id="ARBA00022821"/>
    </source>
</evidence>
<accession>A0A314KQV3</accession>
<dbReference type="STRING" id="49451.A0A314KQV3"/>
<keyword evidence="12" id="KW-0175">Coiled coil</keyword>
<reference evidence="18" key="1">
    <citation type="submission" date="2016-11" db="EMBL/GenBank/DDBJ databases">
        <title>The genome of Nicotiana attenuata.</title>
        <authorList>
            <person name="Xu S."/>
            <person name="Brockmoeller T."/>
            <person name="Gaquerel E."/>
            <person name="Navarro A."/>
            <person name="Kuhl H."/>
            <person name="Gase K."/>
            <person name="Ling Z."/>
            <person name="Zhou W."/>
            <person name="Kreitzer C."/>
            <person name="Stanke M."/>
            <person name="Tang H."/>
            <person name="Lyons E."/>
            <person name="Pandey P."/>
            <person name="Pandey S.P."/>
            <person name="Timmermann B."/>
            <person name="Baldwin I.T."/>
        </authorList>
    </citation>
    <scope>NUCLEOTIDE SEQUENCE [LARGE SCALE GENOMIC DNA]</scope>
    <source>
        <strain evidence="18">UT</strain>
    </source>
</reference>
<dbReference type="InterPro" id="IPR027417">
    <property type="entry name" value="P-loop_NTPase"/>
</dbReference>
<dbReference type="GO" id="GO:0051607">
    <property type="term" value="P:defense response to virus"/>
    <property type="evidence" value="ECO:0007669"/>
    <property type="project" value="UniProtKB-ARBA"/>
</dbReference>
<dbReference type="InterPro" id="IPR002182">
    <property type="entry name" value="NB-ARC"/>
</dbReference>
<dbReference type="FunFam" id="1.10.10.10:FF:000322">
    <property type="entry name" value="Probable disease resistance protein At1g63360"/>
    <property type="match status" value="1"/>
</dbReference>
<evidence type="ECO:0000256" key="7">
    <source>
        <dbReference type="ARBA" id="ARBA00022667"/>
    </source>
</evidence>
<evidence type="ECO:0000256" key="12">
    <source>
        <dbReference type="ARBA" id="ARBA00023054"/>
    </source>
</evidence>
<dbReference type="Gene3D" id="3.80.10.10">
    <property type="entry name" value="Ribonuclease Inhibitor"/>
    <property type="match status" value="1"/>
</dbReference>
<comment type="caution">
    <text evidence="18">The sequence shown here is derived from an EMBL/GenBank/DDBJ whole genome shotgun (WGS) entry which is preliminary data.</text>
</comment>
<dbReference type="InterPro" id="IPR041118">
    <property type="entry name" value="Rx_N"/>
</dbReference>
<dbReference type="Pfam" id="PF00931">
    <property type="entry name" value="NB-ARC"/>
    <property type="match status" value="1"/>
</dbReference>
<dbReference type="KEGG" id="nau:109208560"/>
<dbReference type="PRINTS" id="PR00364">
    <property type="entry name" value="DISEASERSIST"/>
</dbReference>
<keyword evidence="7" id="KW-0381">Hypersensitive response</keyword>
<dbReference type="GeneID" id="109208560"/>
<evidence type="ECO:0000256" key="9">
    <source>
        <dbReference type="ARBA" id="ARBA00022741"/>
    </source>
</evidence>
<feature type="domain" description="Disease resistance protein winged helix" evidence="17">
    <location>
        <begin position="811"/>
        <end position="881"/>
    </location>
</feature>
<dbReference type="PANTHER" id="PTHR23155">
    <property type="entry name" value="DISEASE RESISTANCE PROTEIN RP"/>
    <property type="match status" value="1"/>
</dbReference>
<comment type="similarity">
    <text evidence="4">Belongs to the disease resistance NB-LRR family.</text>
</comment>
<comment type="subcellular location">
    <subcellularLocation>
        <location evidence="3">Cytoplasm</location>
    </subcellularLocation>
    <subcellularLocation>
        <location evidence="2">Membrane</location>
        <topology evidence="2">Peripheral membrane protein</topology>
    </subcellularLocation>
</comment>
<keyword evidence="10" id="KW-0611">Plant defense</keyword>
<dbReference type="InterPro" id="IPR032675">
    <property type="entry name" value="LRR_dom_sf"/>
</dbReference>
<gene>
    <name evidence="18" type="primary">R1A_4</name>
    <name evidence="18" type="ORF">A4A49_33183</name>
</gene>
<dbReference type="Gene3D" id="1.10.8.430">
    <property type="entry name" value="Helical domain of apoptotic protease-activating factors"/>
    <property type="match status" value="1"/>
</dbReference>
<evidence type="ECO:0000256" key="5">
    <source>
        <dbReference type="ARBA" id="ARBA00022490"/>
    </source>
</evidence>
<dbReference type="GO" id="GO:0043531">
    <property type="term" value="F:ADP binding"/>
    <property type="evidence" value="ECO:0007669"/>
    <property type="project" value="InterPro"/>
</dbReference>
<evidence type="ECO:0000256" key="11">
    <source>
        <dbReference type="ARBA" id="ARBA00022840"/>
    </source>
</evidence>
<keyword evidence="13" id="KW-0472">Membrane</keyword>
<dbReference type="FunFam" id="3.40.50.300:FF:001091">
    <property type="entry name" value="Probable disease resistance protein At1g61300"/>
    <property type="match status" value="1"/>
</dbReference>
<dbReference type="Gene3D" id="3.40.50.300">
    <property type="entry name" value="P-loop containing nucleotide triphosphate hydrolases"/>
    <property type="match status" value="1"/>
</dbReference>
<feature type="domain" description="Disease resistance N-terminal" evidence="16">
    <location>
        <begin position="412"/>
        <end position="488"/>
    </location>
</feature>
<dbReference type="InterPro" id="IPR038005">
    <property type="entry name" value="RX-like_CC"/>
</dbReference>
<dbReference type="GO" id="GO:0005737">
    <property type="term" value="C:cytoplasm"/>
    <property type="evidence" value="ECO:0007669"/>
    <property type="project" value="UniProtKB-SubCell"/>
</dbReference>
<dbReference type="InterPro" id="IPR058922">
    <property type="entry name" value="WHD_DRP"/>
</dbReference>
<dbReference type="OrthoDB" id="1257364at2759"/>
<dbReference type="CDD" id="cd14798">
    <property type="entry name" value="RX-CC_like"/>
    <property type="match status" value="1"/>
</dbReference>
<proteinExistence type="inferred from homology"/>
<evidence type="ECO:0000259" key="15">
    <source>
        <dbReference type="Pfam" id="PF12061"/>
    </source>
</evidence>
<keyword evidence="9" id="KW-0547">Nucleotide-binding</keyword>
<feature type="domain" description="NB-ARC" evidence="14">
    <location>
        <begin position="562"/>
        <end position="731"/>
    </location>
</feature>
<comment type="function">
    <text evidence="1">Confers resistance to late blight (Phytophthora infestans) races carrying the avirulence gene Avr1. Resistance proteins guard the plant against pathogens that contain an appropriate avirulence protein via an indirect interaction with this avirulence protein. That triggers a defense system including the hypersensitive response, which restricts the pathogen growth.</text>
</comment>
<evidence type="ECO:0000256" key="1">
    <source>
        <dbReference type="ARBA" id="ARBA00002074"/>
    </source>
</evidence>
<evidence type="ECO:0000259" key="17">
    <source>
        <dbReference type="Pfam" id="PF23559"/>
    </source>
</evidence>
<dbReference type="InterPro" id="IPR021929">
    <property type="entry name" value="R1A-like_N"/>
</dbReference>
<sequence>MSSDKYMFVKKIHPLECLQAIERDWGFLLSPGIAMEEIKFLKREFKFLDIFPRLQSFKYECNMQDVTQEVPTLFDDVIVDLNEIYKYPYPKTKFDPLISQVKNKIWITKLDIRAKYSFQKTSLWPSANKDGAATSKIVLEFVDAVVEILGDLVQTDDPSSLHYVPEPKDQIKEILKELKLLRFFVYFVSIKCIEPQSRHTFFSHVLIVAGHAAIVVWLYLPSRGDRNDQDLAPSEMNAMLSDLMQMKIKPIQPGIRKIYIDVLQDLKSAIQSEMHPNIQNKHAADSGFVETLAHDLVELPTSSNACQVFVLNDQMAILQEILSNLRGILIHLPTVNLDFCLQDMDTVIVDAGFLIYSLYDIKGEKEDTMLEDINRALNLDLPSNIVPIKSMIYLIVRKAFPNLRRIHGLGYVDFLLNNLKEFQGRYANSLAFIKNQLQIIQKELESLQPFLKAVAEEQHHKFKTLQVCATQLISKAYEVEYVVDAACISKEIPNWCLKLWLLDIIEEITRIKAEVAEIPEKQMAEVDLVLHDTIDTSTVHTSSQLARNQSIADEIVGFGDVIQELRRRLIKEPKQLDVISIVGMPGLGKTTLAYKLYYDKSIISHFDIRAQCCVSQVYTFRNLLLAILCDAIGEDSKHKNKSTNELADELRRTLLPKRYLILVDDVWEASAWDDLRPCFHDSKNGSRIILTTRHFEVANYATSVSKAIPLRMFSDDESWNLLENKVFGEESCPLPFEEVGKEIAKKCGGLPLSVVLMAGILSKMEKKEESWKEVAATLSSHIHSDSKAIVEQSYQDLPFHLKPCFLYFGAFLEDKVIDVSKLTRLWISEAFILSYEGKNLEDIAAGYLENLIGRNLVMIAERASLDGKVEACRIHDVLLEFCKIRATEENFLQWIKWDQNANPSSCIYSYKQHAHGRLAFSDVGTLEKWSSSCSLVGSILFRKDTLLRFTISRIFHNFKFLKVLDLEGTVNVDCFPIELIYLRYFSARYVLESVPSSIVNLWNLETLILNGSGGKLSLPFTVWKMVKLRYLHASPYFVINNAEESLEDSSELYDLKSLSFPCFSCVGDADLMLRKTPNLRELTCRIKGVSRDQFPVLDFPPRLETLHIHPTLAESQCGYPVCISASNLKKLTVTLFRLGLQHLSNIAQLQNLRVLELLSVKFDDGKWEVSNDEFTQLKVLKLLNGYFKDWTVADDAFPNLEHLALRQCFDLKEIPTCFGDICSLKSIEVRECNEFVDKSARDIWETQAEDYQNTDFEVFIHKSMAHKDNNSDYDDWL</sequence>
<dbReference type="Gene3D" id="1.10.10.10">
    <property type="entry name" value="Winged helix-like DNA-binding domain superfamily/Winged helix DNA-binding domain"/>
    <property type="match status" value="1"/>
</dbReference>
<keyword evidence="11" id="KW-0067">ATP-binding</keyword>
<name>A0A314KQV3_NICAT</name>
<dbReference type="Pfam" id="PF23559">
    <property type="entry name" value="WHD_DRP"/>
    <property type="match status" value="1"/>
</dbReference>
<dbReference type="GO" id="GO:0016020">
    <property type="term" value="C:membrane"/>
    <property type="evidence" value="ECO:0007669"/>
    <property type="project" value="UniProtKB-SubCell"/>
</dbReference>
<evidence type="ECO:0000256" key="4">
    <source>
        <dbReference type="ARBA" id="ARBA00008894"/>
    </source>
</evidence>
<evidence type="ECO:0000256" key="6">
    <source>
        <dbReference type="ARBA" id="ARBA00022614"/>
    </source>
</evidence>
<evidence type="ECO:0000259" key="14">
    <source>
        <dbReference type="Pfam" id="PF00931"/>
    </source>
</evidence>
<dbReference type="SUPFAM" id="SSF52540">
    <property type="entry name" value="P-loop containing nucleoside triphosphate hydrolases"/>
    <property type="match status" value="1"/>
</dbReference>
<keyword evidence="6" id="KW-0433">Leucine-rich repeat</keyword>
<dbReference type="InterPro" id="IPR042197">
    <property type="entry name" value="Apaf_helical"/>
</dbReference>
<dbReference type="GO" id="GO:0005524">
    <property type="term" value="F:ATP binding"/>
    <property type="evidence" value="ECO:0007669"/>
    <property type="project" value="UniProtKB-KW"/>
</dbReference>
<dbReference type="Proteomes" id="UP000187609">
    <property type="component" value="Unassembled WGS sequence"/>
</dbReference>
<organism evidence="18 19">
    <name type="scientific">Nicotiana attenuata</name>
    <name type="common">Coyote tobacco</name>
    <dbReference type="NCBI Taxonomy" id="49451"/>
    <lineage>
        <taxon>Eukaryota</taxon>
        <taxon>Viridiplantae</taxon>
        <taxon>Streptophyta</taxon>
        <taxon>Embryophyta</taxon>
        <taxon>Tracheophyta</taxon>
        <taxon>Spermatophyta</taxon>
        <taxon>Magnoliopsida</taxon>
        <taxon>eudicotyledons</taxon>
        <taxon>Gunneridae</taxon>
        <taxon>Pentapetalae</taxon>
        <taxon>asterids</taxon>
        <taxon>lamiids</taxon>
        <taxon>Solanales</taxon>
        <taxon>Solanaceae</taxon>
        <taxon>Nicotianoideae</taxon>
        <taxon>Nicotianeae</taxon>
        <taxon>Nicotiana</taxon>
    </lineage>
</organism>
<evidence type="ECO:0000256" key="13">
    <source>
        <dbReference type="ARBA" id="ARBA00023136"/>
    </source>
</evidence>
<evidence type="ECO:0000256" key="2">
    <source>
        <dbReference type="ARBA" id="ARBA00004170"/>
    </source>
</evidence>
<dbReference type="Pfam" id="PF12061">
    <property type="entry name" value="NB-LRR"/>
    <property type="match status" value="1"/>
</dbReference>